<evidence type="ECO:0000259" key="2">
    <source>
        <dbReference type="PROSITE" id="PS50086"/>
    </source>
</evidence>
<gene>
    <name evidence="3" type="primary">cdc16</name>
    <name evidence="3" type="ORF">EDC05_005483</name>
</gene>
<dbReference type="PROSITE" id="PS50086">
    <property type="entry name" value="TBC_RABGAP"/>
    <property type="match status" value="1"/>
</dbReference>
<organism evidence="3 4">
    <name type="scientific">Coemansia umbellata</name>
    <dbReference type="NCBI Taxonomy" id="1424467"/>
    <lineage>
        <taxon>Eukaryota</taxon>
        <taxon>Fungi</taxon>
        <taxon>Fungi incertae sedis</taxon>
        <taxon>Zoopagomycota</taxon>
        <taxon>Kickxellomycotina</taxon>
        <taxon>Kickxellomycetes</taxon>
        <taxon>Kickxellales</taxon>
        <taxon>Kickxellaceae</taxon>
        <taxon>Coemansia</taxon>
    </lineage>
</organism>
<evidence type="ECO:0000256" key="1">
    <source>
        <dbReference type="SAM" id="MobiDB-lite"/>
    </source>
</evidence>
<dbReference type="Gene3D" id="1.10.472.80">
    <property type="entry name" value="Ypt/Rab-GAP domain of gyp1p, domain 3"/>
    <property type="match status" value="1"/>
</dbReference>
<dbReference type="SMART" id="SM00164">
    <property type="entry name" value="TBC"/>
    <property type="match status" value="1"/>
</dbReference>
<feature type="region of interest" description="Disordered" evidence="1">
    <location>
        <begin position="45"/>
        <end position="75"/>
    </location>
</feature>
<feature type="domain" description="Rab-GAP TBC" evidence="2">
    <location>
        <begin position="186"/>
        <end position="373"/>
    </location>
</feature>
<dbReference type="InterPro" id="IPR035969">
    <property type="entry name" value="Rab-GAP_TBC_sf"/>
</dbReference>
<name>A0ABQ8PFJ8_9FUNG</name>
<feature type="region of interest" description="Disordered" evidence="1">
    <location>
        <begin position="1"/>
        <end position="28"/>
    </location>
</feature>
<comment type="caution">
    <text evidence="3">The sequence shown here is derived from an EMBL/GenBank/DDBJ whole genome shotgun (WGS) entry which is preliminary data.</text>
</comment>
<evidence type="ECO:0000313" key="3">
    <source>
        <dbReference type="EMBL" id="KAJ1988101.1"/>
    </source>
</evidence>
<dbReference type="InterPro" id="IPR000195">
    <property type="entry name" value="Rab-GAP-TBC_dom"/>
</dbReference>
<dbReference type="EMBL" id="JANBQD010000105">
    <property type="protein sequence ID" value="KAJ1988101.1"/>
    <property type="molecule type" value="Genomic_DNA"/>
</dbReference>
<sequence length="560" mass="63054">MPNHHIQQLQQQSQQQQQQQQQQRRGMTPRMLELSRRLSDIEFKEHSAPSAQARPPLTAPLPQSPTIPEEEQLPAQQPVRLRDRLRVPMSEPSNLCGLDLVEPAKVDTLYAEDHETSQYRQRRRARGSIGSLDNSPILHVQWQAERHRLTALTRRIHEDWEEVSCSMRELRGLVAANGGLPVGAGEQASRLRRTMWLAMLEVQDIGLDGYVRALRCCPSASADKIDNDAFRTLAADAEFRRRVSTDSIVRVLNALLSAPDRSASDPPRYVQGMNTLLAPFLFVMGEGAGFYAFRQFLRKECPLYARPSLPGVHACVQLVDECLALIDPQLFSHLKRHGAVAKIYAFPAAMTLCASIGPLRQVVRLWDFLLANGVHLNILCIIAQLLSMRELLVTTRSPMAFLRSWPPLRADSVIRRTRELYELLPERLRRRIKLHAHDPQLAEKIAEAPPIDDPLVLGFQRQQLKRDLPQSPDVAASYRNVSIGRPRARTFSGMAKRLRTAPSVQLQGMMADALDRLPSYGAVGLGLRTPSRVASSNNNNGARRQRMRLAAGCEAMWTDP</sequence>
<proteinExistence type="predicted"/>
<dbReference type="SUPFAM" id="SSF47923">
    <property type="entry name" value="Ypt/Rab-GAP domain of gyp1p"/>
    <property type="match status" value="2"/>
</dbReference>
<reference evidence="3" key="1">
    <citation type="submission" date="2022-07" db="EMBL/GenBank/DDBJ databases">
        <title>Phylogenomic reconstructions and comparative analyses of Kickxellomycotina fungi.</title>
        <authorList>
            <person name="Reynolds N.K."/>
            <person name="Stajich J.E."/>
            <person name="Barry K."/>
            <person name="Grigoriev I.V."/>
            <person name="Crous P."/>
            <person name="Smith M.E."/>
        </authorList>
    </citation>
    <scope>NUCLEOTIDE SEQUENCE</scope>
    <source>
        <strain evidence="3">BCRC 34882</strain>
    </source>
</reference>
<dbReference type="PANTHER" id="PTHR22957">
    <property type="entry name" value="TBC1 DOMAIN FAMILY MEMBER GTPASE-ACTIVATING PROTEIN"/>
    <property type="match status" value="1"/>
</dbReference>
<evidence type="ECO:0000313" key="4">
    <source>
        <dbReference type="Proteomes" id="UP001151295"/>
    </source>
</evidence>
<dbReference type="Pfam" id="PF00566">
    <property type="entry name" value="RabGAP-TBC"/>
    <property type="match status" value="1"/>
</dbReference>
<dbReference type="Gene3D" id="1.10.8.270">
    <property type="entry name" value="putative rabgap domain of human tbc1 domain family member 14 like domains"/>
    <property type="match status" value="1"/>
</dbReference>
<keyword evidence="4" id="KW-1185">Reference proteome</keyword>
<protein>
    <submittedName>
        <fullName evidence="3">CDC16 protein</fullName>
    </submittedName>
</protein>
<feature type="compositionally biased region" description="Low complexity" evidence="1">
    <location>
        <begin position="7"/>
        <end position="23"/>
    </location>
</feature>
<dbReference type="PANTHER" id="PTHR22957:SF263">
    <property type="entry name" value="MITOTIC CHECK POINT PROTEIN BUB2"/>
    <property type="match status" value="1"/>
</dbReference>
<dbReference type="Proteomes" id="UP001151295">
    <property type="component" value="Unassembled WGS sequence"/>
</dbReference>
<accession>A0ABQ8PFJ8</accession>